<keyword evidence="1" id="KW-0732">Signal</keyword>
<reference evidence="2 3" key="1">
    <citation type="submission" date="2018-12" db="EMBL/GenBank/DDBJ databases">
        <title>Mesorhizobium carbonis sp. nov., isolated from coal mine water.</title>
        <authorList>
            <person name="Xin W."/>
            <person name="Xu Z."/>
            <person name="Xiang F."/>
            <person name="Zhang J."/>
            <person name="Xi L."/>
            <person name="Liu J."/>
        </authorList>
    </citation>
    <scope>NUCLEOTIDE SEQUENCE [LARGE SCALE GENOMIC DNA]</scope>
    <source>
        <strain evidence="2 3">B2.3</strain>
    </source>
</reference>
<dbReference type="RefSeq" id="WP_126702613.1">
    <property type="nucleotide sequence ID" value="NZ_RWKW01000148.1"/>
</dbReference>
<proteinExistence type="predicted"/>
<gene>
    <name evidence="2" type="ORF">EJC49_24830</name>
</gene>
<sequence length="82" mass="8758">MRIAASALSLLLLASMPAFAGQTEGRIKSVDEDKLTITLEDGKSYKLPGEVDLAGIEPGTEIVINFDTVGDVNQITDMAVYE</sequence>
<evidence type="ECO:0000313" key="3">
    <source>
        <dbReference type="Proteomes" id="UP000278398"/>
    </source>
</evidence>
<feature type="signal peptide" evidence="1">
    <location>
        <begin position="1"/>
        <end position="20"/>
    </location>
</feature>
<accession>A0A3S0FYP4</accession>
<evidence type="ECO:0000313" key="2">
    <source>
        <dbReference type="EMBL" id="RST79949.1"/>
    </source>
</evidence>
<dbReference type="InterPro" id="IPR009780">
    <property type="entry name" value="DUF1344"/>
</dbReference>
<evidence type="ECO:0000256" key="1">
    <source>
        <dbReference type="SAM" id="SignalP"/>
    </source>
</evidence>
<comment type="caution">
    <text evidence="2">The sequence shown here is derived from an EMBL/GenBank/DDBJ whole genome shotgun (WGS) entry which is preliminary data.</text>
</comment>
<protein>
    <submittedName>
        <fullName evidence="2">DUF1344 domain-containing protein</fullName>
    </submittedName>
</protein>
<feature type="chain" id="PRO_5018765522" evidence="1">
    <location>
        <begin position="21"/>
        <end position="82"/>
    </location>
</feature>
<keyword evidence="3" id="KW-1185">Reference proteome</keyword>
<dbReference type="AlphaFoldDB" id="A0A3S0FYP4"/>
<dbReference type="EMBL" id="RWKW01000148">
    <property type="protein sequence ID" value="RST79949.1"/>
    <property type="molecule type" value="Genomic_DNA"/>
</dbReference>
<dbReference type="OrthoDB" id="7872012at2"/>
<dbReference type="Proteomes" id="UP000278398">
    <property type="component" value="Unassembled WGS sequence"/>
</dbReference>
<dbReference type="Pfam" id="PF07076">
    <property type="entry name" value="DUF1344"/>
    <property type="match status" value="1"/>
</dbReference>
<organism evidence="2 3">
    <name type="scientific">Aquibium carbonis</name>
    <dbReference type="NCBI Taxonomy" id="2495581"/>
    <lineage>
        <taxon>Bacteria</taxon>
        <taxon>Pseudomonadati</taxon>
        <taxon>Pseudomonadota</taxon>
        <taxon>Alphaproteobacteria</taxon>
        <taxon>Hyphomicrobiales</taxon>
        <taxon>Phyllobacteriaceae</taxon>
        <taxon>Aquibium</taxon>
    </lineage>
</organism>
<name>A0A3S0FYP4_9HYPH</name>